<dbReference type="Gene3D" id="3.40.50.300">
    <property type="entry name" value="P-loop containing nucleotide triphosphate hydrolases"/>
    <property type="match status" value="1"/>
</dbReference>
<dbReference type="SUPFAM" id="SSF52540">
    <property type="entry name" value="P-loop containing nucleoside triphosphate hydrolases"/>
    <property type="match status" value="1"/>
</dbReference>
<dbReference type="EMBL" id="JBHUEL010000001">
    <property type="protein sequence ID" value="MFD1765225.1"/>
    <property type="molecule type" value="Genomic_DNA"/>
</dbReference>
<dbReference type="InterPro" id="IPR053155">
    <property type="entry name" value="F-pilin_assembly_TraC"/>
</dbReference>
<evidence type="ECO:0000313" key="2">
    <source>
        <dbReference type="EMBL" id="MFD1765225.1"/>
    </source>
</evidence>
<proteinExistence type="predicted"/>
<dbReference type="InterPro" id="IPR025955">
    <property type="entry name" value="TraC/Conjuga_ATPase"/>
</dbReference>
<accession>A0ABW4M8Y9</accession>
<feature type="domain" description="TraG P-loop" evidence="1">
    <location>
        <begin position="473"/>
        <end position="599"/>
    </location>
</feature>
<dbReference type="RefSeq" id="WP_381510342.1">
    <property type="nucleotide sequence ID" value="NZ_JBHUEL010000001.1"/>
</dbReference>
<organism evidence="2 3">
    <name type="scientific">Sphingorhabdus buctiana</name>
    <dbReference type="NCBI Taxonomy" id="1508805"/>
    <lineage>
        <taxon>Bacteria</taxon>
        <taxon>Pseudomonadati</taxon>
        <taxon>Pseudomonadota</taxon>
        <taxon>Alphaproteobacteria</taxon>
        <taxon>Sphingomonadales</taxon>
        <taxon>Sphingomonadaceae</taxon>
        <taxon>Sphingorhabdus</taxon>
    </lineage>
</organism>
<dbReference type="Proteomes" id="UP001597215">
    <property type="component" value="Unassembled WGS sequence"/>
</dbReference>
<keyword evidence="3" id="KW-1185">Reference proteome</keyword>
<dbReference type="Gene3D" id="1.10.8.730">
    <property type="match status" value="1"/>
</dbReference>
<dbReference type="PANTHER" id="PTHR38467">
    <property type="match status" value="1"/>
</dbReference>
<dbReference type="Pfam" id="PF11130">
    <property type="entry name" value="TraC_F_IV"/>
    <property type="match status" value="1"/>
</dbReference>
<comment type="caution">
    <text evidence="2">The sequence shown here is derived from an EMBL/GenBank/DDBJ whole genome shotgun (WGS) entry which is preliminary data.</text>
</comment>
<dbReference type="InterPro" id="IPR027417">
    <property type="entry name" value="P-loop_NTPase"/>
</dbReference>
<gene>
    <name evidence="2" type="primary">traC</name>
    <name evidence="2" type="ORF">ACFSAG_00015</name>
</gene>
<dbReference type="InterPro" id="IPR014117">
    <property type="entry name" value="TraC-F-type"/>
</dbReference>
<reference evidence="3" key="1">
    <citation type="journal article" date="2019" name="Int. J. Syst. Evol. Microbiol.">
        <title>The Global Catalogue of Microorganisms (GCM) 10K type strain sequencing project: providing services to taxonomists for standard genome sequencing and annotation.</title>
        <authorList>
            <consortium name="The Broad Institute Genomics Platform"/>
            <consortium name="The Broad Institute Genome Sequencing Center for Infectious Disease"/>
            <person name="Wu L."/>
            <person name="Ma J."/>
        </authorList>
    </citation>
    <scope>NUCLEOTIDE SEQUENCE [LARGE SCALE GENOMIC DNA]</scope>
    <source>
        <strain evidence="3">CGMCC 1.12449</strain>
    </source>
</reference>
<evidence type="ECO:0000313" key="3">
    <source>
        <dbReference type="Proteomes" id="UP001597215"/>
    </source>
</evidence>
<dbReference type="InterPro" id="IPR043964">
    <property type="entry name" value="P-loop_TraG"/>
</dbReference>
<name>A0ABW4M8Y9_9SPHN</name>
<feature type="domain" description="TraG P-loop" evidence="1">
    <location>
        <begin position="625"/>
        <end position="786"/>
    </location>
</feature>
<dbReference type="Pfam" id="PF19044">
    <property type="entry name" value="P-loop_TraG"/>
    <property type="match status" value="2"/>
</dbReference>
<protein>
    <submittedName>
        <fullName evidence="2">Type IV secretion system protein TraC</fullName>
    </submittedName>
</protein>
<dbReference type="PANTHER" id="PTHR38467:SF1">
    <property type="entry name" value="CONJUGATIVE TRANSFER: ASSEMBLY"/>
    <property type="match status" value="1"/>
</dbReference>
<evidence type="ECO:0000259" key="1">
    <source>
        <dbReference type="Pfam" id="PF19044"/>
    </source>
</evidence>
<sequence length="862" mass="95698">MPQGAGLWDRFLTMCFGDSAQPEGERGRLGAPMLASWVPYRSYDTRTRMFVNTDSLGFVLETAPMMGADEKSGEILTQFLSDAVPSGCHIQFIHWQSPSIGEKIADWVMPRIVAKGVYGRAAQHRARWLRRGAWESLSRDAPFYLRNHRVFISLGAPLDGGVTPETLSSVRDSLYGTLQALSIPHRDVSPVELIGYFDDFLCAAVDNGDKPETYSELDPIAYQCVRRDLETQVTPDRLLFHAERFRATGERIDGVPIIGEIIPDQFDWRFFSVRNFPKQWAPWDVQKIIGDMINDKLRFGCNVMTVLGLTYPDEESATSKAGFKVMRTTSLADTKSARFLPQLADQRDEWQHVQQEMRQGRKLCQAYYGVGALSPLGRGDINERMLKSVYKGAGWDLIDERYLQLMGLLAVMPLSLPNGLSTDLARMKRFRTMLTTTAASIAPIQGEYSGGAIPHVLLIGRRGQPFFWSPFQNAAGNHNVAVFGKSGSGKSVFLQDICAAMAGAGAKVIVIDDGRSFEHMARAFGGAFVEFRLSSGFSLNPFDMIDVDALDHAEDGEDYEIECLAMLKSIIGQMARQQDRLSDTERGLIDVAVSQVWNARKREGTIDDVVAALRSQPSPYANDLADAMSPFVRGGTYGKFFDGPCSIDLSAGLTVFELSDLSSKPELRSVSLTALMFLSLRVMRQMDRSIPKAMMIDEAWQLLGGGQMGQAIETYARTCRKYGSSLITATQSLNDFYKSEGSLAALENSDWSVVLQQKEETINDLAKHQRFEMDHYTEALLRSLKRNGVEYSDVLIKGPETLAVGRLVLDPYSATLYSSSPRIFADIEALVKSGVPLADAIERVAFPHHQPEPAAEFLEAAE</sequence>
<dbReference type="NCBIfam" id="TIGR02746">
    <property type="entry name" value="TraC-F-type"/>
    <property type="match status" value="1"/>
</dbReference>